<dbReference type="InterPro" id="IPR009012">
    <property type="entry name" value="GrpE_head"/>
</dbReference>
<comment type="function">
    <text evidence="3">Participates actively in the response to hyperosmotic and heat shock by preventing the aggregation of stress-denatured proteins, in association with DnaK and GrpE. It is the nucleotide exchange factor for DnaK and may function as a thermosensor. Unfolded proteins bind initially to DnaJ; upon interaction with the DnaJ-bound protein, DnaK hydrolyzes its bound ATP, resulting in the formation of a stable complex. GrpE releases ADP from DnaK; ATP binding to DnaK triggers the release of the substrate protein, thus completing the reaction cycle. Several rounds of ATP-dependent interactions between DnaJ, DnaK and GrpE are required for fully efficient folding.</text>
</comment>
<protein>
    <recommendedName>
        <fullName evidence="3">Protein GrpE</fullName>
    </recommendedName>
    <alternativeName>
        <fullName evidence="3">HSP-70 cofactor</fullName>
    </alternativeName>
</protein>
<evidence type="ECO:0000313" key="5">
    <source>
        <dbReference type="EMBL" id="OGH66259.1"/>
    </source>
</evidence>
<dbReference type="Gene3D" id="2.30.22.10">
    <property type="entry name" value="Head domain of nucleotide exchange factor GrpE"/>
    <property type="match status" value="1"/>
</dbReference>
<keyword evidence="2 3" id="KW-0143">Chaperone</keyword>
<dbReference type="PANTHER" id="PTHR21237">
    <property type="entry name" value="GRPE PROTEIN"/>
    <property type="match status" value="1"/>
</dbReference>
<dbReference type="HAMAP" id="MF_01151">
    <property type="entry name" value="GrpE"/>
    <property type="match status" value="1"/>
</dbReference>
<dbReference type="GO" id="GO:0051087">
    <property type="term" value="F:protein-folding chaperone binding"/>
    <property type="evidence" value="ECO:0007669"/>
    <property type="project" value="InterPro"/>
</dbReference>
<dbReference type="PANTHER" id="PTHR21237:SF23">
    <property type="entry name" value="GRPE PROTEIN HOMOLOG, MITOCHONDRIAL"/>
    <property type="match status" value="1"/>
</dbReference>
<dbReference type="InterPro" id="IPR000740">
    <property type="entry name" value="GrpE"/>
</dbReference>
<comment type="similarity">
    <text evidence="1 3 4">Belongs to the GrpE family.</text>
</comment>
<evidence type="ECO:0000313" key="6">
    <source>
        <dbReference type="Proteomes" id="UP000178742"/>
    </source>
</evidence>
<reference evidence="5 6" key="1">
    <citation type="journal article" date="2016" name="Nat. Commun.">
        <title>Thousands of microbial genomes shed light on interconnected biogeochemical processes in an aquifer system.</title>
        <authorList>
            <person name="Anantharaman K."/>
            <person name="Brown C.T."/>
            <person name="Hug L.A."/>
            <person name="Sharon I."/>
            <person name="Castelle C.J."/>
            <person name="Probst A.J."/>
            <person name="Thomas B.C."/>
            <person name="Singh A."/>
            <person name="Wilkins M.J."/>
            <person name="Karaoz U."/>
            <person name="Brodie E.L."/>
            <person name="Williams K.H."/>
            <person name="Hubbard S.S."/>
            <person name="Banfield J.F."/>
        </authorList>
    </citation>
    <scope>NUCLEOTIDE SEQUENCE [LARGE SCALE GENOMIC DNA]</scope>
</reference>
<dbReference type="EMBL" id="MFPX01000022">
    <property type="protein sequence ID" value="OGH66259.1"/>
    <property type="molecule type" value="Genomic_DNA"/>
</dbReference>
<comment type="caution">
    <text evidence="5">The sequence shown here is derived from an EMBL/GenBank/DDBJ whole genome shotgun (WGS) entry which is preliminary data.</text>
</comment>
<dbReference type="GO" id="GO:0042803">
    <property type="term" value="F:protein homodimerization activity"/>
    <property type="evidence" value="ECO:0007669"/>
    <property type="project" value="InterPro"/>
</dbReference>
<dbReference type="Proteomes" id="UP000178742">
    <property type="component" value="Unassembled WGS sequence"/>
</dbReference>
<dbReference type="GO" id="GO:0006457">
    <property type="term" value="P:protein folding"/>
    <property type="evidence" value="ECO:0007669"/>
    <property type="project" value="InterPro"/>
</dbReference>
<accession>A0A1F6M3U6</accession>
<keyword evidence="3" id="KW-0963">Cytoplasm</keyword>
<proteinExistence type="inferred from homology"/>
<dbReference type="InterPro" id="IPR013805">
    <property type="entry name" value="GrpE_CC"/>
</dbReference>
<sequence>MTDENINDEAQEELKENVTADCKNCEEYKMGWQRAQADYQNLVRETAKQKAEWMQMIKGNILEDFIPVYDNFKKAFAYEVSDPTQFENWKKGIEYIMKQFGDIIKQNGVEEIKTVGEMFDARFHEIVGEEESESAKEHEIIREMDGGYKSAEKVLKVAKVIVAKLKE</sequence>
<evidence type="ECO:0000256" key="3">
    <source>
        <dbReference type="HAMAP-Rule" id="MF_01151"/>
    </source>
</evidence>
<dbReference type="AlphaFoldDB" id="A0A1F6M3U6"/>
<dbReference type="PRINTS" id="PR00773">
    <property type="entry name" value="GRPEPROTEIN"/>
</dbReference>
<evidence type="ECO:0000256" key="2">
    <source>
        <dbReference type="ARBA" id="ARBA00023186"/>
    </source>
</evidence>
<dbReference type="STRING" id="1798676.A3B90_02270"/>
<dbReference type="Pfam" id="PF01025">
    <property type="entry name" value="GrpE"/>
    <property type="match status" value="1"/>
</dbReference>
<dbReference type="GO" id="GO:0005737">
    <property type="term" value="C:cytoplasm"/>
    <property type="evidence" value="ECO:0007669"/>
    <property type="project" value="UniProtKB-SubCell"/>
</dbReference>
<dbReference type="GO" id="GO:0000774">
    <property type="term" value="F:adenyl-nucleotide exchange factor activity"/>
    <property type="evidence" value="ECO:0007669"/>
    <property type="project" value="InterPro"/>
</dbReference>
<name>A0A1F6M3U6_9BACT</name>
<gene>
    <name evidence="3" type="primary">grpE</name>
    <name evidence="5" type="ORF">A3B90_02270</name>
</gene>
<dbReference type="SUPFAM" id="SSF58014">
    <property type="entry name" value="Coiled-coil domain of nucleotide exchange factor GrpE"/>
    <property type="match status" value="1"/>
</dbReference>
<keyword evidence="3" id="KW-0346">Stress response</keyword>
<dbReference type="Gene3D" id="3.90.20.20">
    <property type="match status" value="1"/>
</dbReference>
<comment type="subcellular location">
    <subcellularLocation>
        <location evidence="3">Cytoplasm</location>
    </subcellularLocation>
</comment>
<organism evidence="5 6">
    <name type="scientific">Candidatus Magasanikbacteria bacterium RIFCSPHIGHO2_02_FULL_41_13</name>
    <dbReference type="NCBI Taxonomy" id="1798676"/>
    <lineage>
        <taxon>Bacteria</taxon>
        <taxon>Candidatus Magasanikiibacteriota</taxon>
    </lineage>
</organism>
<dbReference type="GO" id="GO:0051082">
    <property type="term" value="F:unfolded protein binding"/>
    <property type="evidence" value="ECO:0007669"/>
    <property type="project" value="TreeGrafter"/>
</dbReference>
<evidence type="ECO:0000256" key="1">
    <source>
        <dbReference type="ARBA" id="ARBA00009054"/>
    </source>
</evidence>
<evidence type="ECO:0000256" key="4">
    <source>
        <dbReference type="RuleBase" id="RU004478"/>
    </source>
</evidence>
<comment type="subunit">
    <text evidence="3">Homodimer.</text>
</comment>
<dbReference type="SUPFAM" id="SSF51064">
    <property type="entry name" value="Head domain of nucleotide exchange factor GrpE"/>
    <property type="match status" value="1"/>
</dbReference>
<dbReference type="CDD" id="cd00446">
    <property type="entry name" value="GrpE"/>
    <property type="match status" value="1"/>
</dbReference>